<dbReference type="EC" id="6.1.1.10" evidence="7"/>
<feature type="domain" description="Methionyl/Leucyl tRNA synthetase" evidence="9">
    <location>
        <begin position="345"/>
        <end position="455"/>
    </location>
</feature>
<dbReference type="InterPro" id="IPR033911">
    <property type="entry name" value="MetRS_core"/>
</dbReference>
<keyword evidence="7" id="KW-0963">Cytoplasm</keyword>
<dbReference type="Gene3D" id="1.10.730.10">
    <property type="entry name" value="Isoleucyl-tRNA Synthetase, Domain 1"/>
    <property type="match status" value="1"/>
</dbReference>
<evidence type="ECO:0000256" key="8">
    <source>
        <dbReference type="SAM" id="MobiDB-lite"/>
    </source>
</evidence>
<dbReference type="SUPFAM" id="SSF52374">
    <property type="entry name" value="Nucleotidylyl transferase"/>
    <property type="match status" value="1"/>
</dbReference>
<sequence length="626" mass="69143">MRPSILGQSARVEGASGGPRAASAGAGPPGSRGAFRYTPRRVFRKEPRVPRRFYITTAIDYVNGPPHLGHAYEKVLADALARYHRQRGDATFFLTGTDEHGQKVARRAAEAGLEPKAFVDQIVAQFKAAWRALHVTPDKFIRTTDQRHELAVQELFSRLKDARSPKTGEPVLYEEEYEGLYCEGCEAFKQEKDLVDGLCPEHKVAPKKLKETNFFFRLSEYDEALLRHLEAHPEFIEPEYRRNEVVNVIKEGLQDVSVTRPNVPWGVPLPDDIEGGEGHTVYVWADALLNYLSALGWPERKYSLWWMAKEAEVGGPGGSRNDEFQHLDGQGRPGAAWAGTAQLLRTNAFHLIGKDISRFHCILWPALLLAAGVPLPRQVWIHGFIYARGERLSKSLGNVVDPVALAAEYGADALRYYLLRSIQTGRDGEFTLEQFAEFVNVALANELGNLASRTLSMVHRYLGGAKPTEWAPESLQEPAAREALAALLASADEAARAVPAAFEEIRVKDAFDAAWVPVVRANEFVDRVKPWALARDPARRVELATALAALLETLRLVAIWAWPGIPAKSEELWAQLALEGKPGEQRGEAAKPAFGRLAPGAPSVGEVKILFPKIELKDAAGAKAQA</sequence>
<evidence type="ECO:0000256" key="5">
    <source>
        <dbReference type="ARBA" id="ARBA00022917"/>
    </source>
</evidence>
<protein>
    <recommendedName>
        <fullName evidence="7">Methionine--tRNA ligase</fullName>
        <ecNumber evidence="7">6.1.1.10</ecNumber>
    </recommendedName>
    <alternativeName>
        <fullName evidence="7">Methionyl-tRNA synthetase</fullName>
        <shortName evidence="7">MetRS</shortName>
    </alternativeName>
</protein>
<dbReference type="PRINTS" id="PR01041">
    <property type="entry name" value="TRNASYNTHMET"/>
</dbReference>
<comment type="subcellular location">
    <subcellularLocation>
        <location evidence="7">Cytoplasm</location>
    </subcellularLocation>
</comment>
<evidence type="ECO:0000313" key="10">
    <source>
        <dbReference type="EMBL" id="HGZ43450.1"/>
    </source>
</evidence>
<name>A0A832I525_UNCEI</name>
<comment type="similarity">
    <text evidence="7">Belongs to the class-I aminoacyl-tRNA synthetase family. MetG type 2A subfamily.</text>
</comment>
<keyword evidence="7" id="KW-0479">Metal-binding</keyword>
<feature type="region of interest" description="Disordered" evidence="8">
    <location>
        <begin position="1"/>
        <end position="36"/>
    </location>
</feature>
<keyword evidence="7" id="KW-0862">Zinc</keyword>
<dbReference type="InterPro" id="IPR023457">
    <property type="entry name" value="Met-tRNA_synth_2"/>
</dbReference>
<feature type="binding site" evidence="7">
    <location>
        <position position="202"/>
    </location>
    <ligand>
        <name>Zn(2+)</name>
        <dbReference type="ChEBI" id="CHEBI:29105"/>
    </ligand>
</feature>
<comment type="caution">
    <text evidence="10">The sequence shown here is derived from an EMBL/GenBank/DDBJ whole genome shotgun (WGS) entry which is preliminary data.</text>
</comment>
<dbReference type="CDD" id="cd00814">
    <property type="entry name" value="MetRS_core"/>
    <property type="match status" value="1"/>
</dbReference>
<gene>
    <name evidence="7 10" type="primary">metG</name>
    <name evidence="10" type="ORF">ENR23_08500</name>
</gene>
<dbReference type="GO" id="GO:0004825">
    <property type="term" value="F:methionine-tRNA ligase activity"/>
    <property type="evidence" value="ECO:0007669"/>
    <property type="project" value="UniProtKB-UniRule"/>
</dbReference>
<dbReference type="SUPFAM" id="SSF47323">
    <property type="entry name" value="Anticodon-binding domain of a subclass of class I aminoacyl-tRNA synthetases"/>
    <property type="match status" value="1"/>
</dbReference>
<dbReference type="EMBL" id="DSQF01000018">
    <property type="protein sequence ID" value="HGZ43450.1"/>
    <property type="molecule type" value="Genomic_DNA"/>
</dbReference>
<keyword evidence="3 7" id="KW-0547">Nucleotide-binding</keyword>
<comment type="catalytic activity">
    <reaction evidence="7">
        <text>tRNA(Met) + L-methionine + ATP = L-methionyl-tRNA(Met) + AMP + diphosphate</text>
        <dbReference type="Rhea" id="RHEA:13481"/>
        <dbReference type="Rhea" id="RHEA-COMP:9667"/>
        <dbReference type="Rhea" id="RHEA-COMP:9698"/>
        <dbReference type="ChEBI" id="CHEBI:30616"/>
        <dbReference type="ChEBI" id="CHEBI:33019"/>
        <dbReference type="ChEBI" id="CHEBI:57844"/>
        <dbReference type="ChEBI" id="CHEBI:78442"/>
        <dbReference type="ChEBI" id="CHEBI:78530"/>
        <dbReference type="ChEBI" id="CHEBI:456215"/>
        <dbReference type="EC" id="6.1.1.10"/>
    </reaction>
</comment>
<dbReference type="GO" id="GO:0005524">
    <property type="term" value="F:ATP binding"/>
    <property type="evidence" value="ECO:0007669"/>
    <property type="project" value="UniProtKB-UniRule"/>
</dbReference>
<evidence type="ECO:0000256" key="4">
    <source>
        <dbReference type="ARBA" id="ARBA00022840"/>
    </source>
</evidence>
<dbReference type="PANTHER" id="PTHR43326">
    <property type="entry name" value="METHIONYL-TRNA SYNTHETASE"/>
    <property type="match status" value="1"/>
</dbReference>
<keyword evidence="2 7" id="KW-0436">Ligase</keyword>
<evidence type="ECO:0000256" key="7">
    <source>
        <dbReference type="HAMAP-Rule" id="MF_01228"/>
    </source>
</evidence>
<feature type="domain" description="Methionyl/Leucyl tRNA synthetase" evidence="9">
    <location>
        <begin position="54"/>
        <end position="203"/>
    </location>
</feature>
<evidence type="ECO:0000256" key="2">
    <source>
        <dbReference type="ARBA" id="ARBA00022598"/>
    </source>
</evidence>
<proteinExistence type="inferred from homology"/>
<evidence type="ECO:0000259" key="9">
    <source>
        <dbReference type="Pfam" id="PF09334"/>
    </source>
</evidence>
<dbReference type="GO" id="GO:0046872">
    <property type="term" value="F:metal ion binding"/>
    <property type="evidence" value="ECO:0007669"/>
    <property type="project" value="UniProtKB-KW"/>
</dbReference>
<comment type="cofactor">
    <cofactor evidence="7">
        <name>Zn(2+)</name>
        <dbReference type="ChEBI" id="CHEBI:29105"/>
    </cofactor>
    <text evidence="7">Binds 1 zinc ion per subunit.</text>
</comment>
<evidence type="ECO:0000256" key="1">
    <source>
        <dbReference type="ARBA" id="ARBA00003314"/>
    </source>
</evidence>
<dbReference type="PANTHER" id="PTHR43326:SF1">
    <property type="entry name" value="METHIONINE--TRNA LIGASE, MITOCHONDRIAL"/>
    <property type="match status" value="1"/>
</dbReference>
<dbReference type="Pfam" id="PF09334">
    <property type="entry name" value="tRNA-synt_1g"/>
    <property type="match status" value="2"/>
</dbReference>
<organism evidence="10">
    <name type="scientific">Eiseniibacteriota bacterium</name>
    <dbReference type="NCBI Taxonomy" id="2212470"/>
    <lineage>
        <taxon>Bacteria</taxon>
        <taxon>Candidatus Eiseniibacteriota</taxon>
    </lineage>
</organism>
<comment type="caution">
    <text evidence="7">Lacks conserved residue(s) required for the propagation of feature annotation.</text>
</comment>
<comment type="function">
    <text evidence="1 7">Is required not only for elongation of protein synthesis but also for the initiation of all mRNA translation through initiator tRNA(fMet) aminoacylation.</text>
</comment>
<dbReference type="FunFam" id="2.170.220.10:FF:000003">
    <property type="entry name" value="Methionine--tRNA ligase"/>
    <property type="match status" value="1"/>
</dbReference>
<dbReference type="InterPro" id="IPR009080">
    <property type="entry name" value="tRNAsynth_Ia_anticodon-bd"/>
</dbReference>
<dbReference type="HAMAP" id="MF_01228">
    <property type="entry name" value="Met_tRNA_synth_type2"/>
    <property type="match status" value="1"/>
</dbReference>
<feature type="binding site" evidence="7">
    <location>
        <position position="182"/>
    </location>
    <ligand>
        <name>Zn(2+)</name>
        <dbReference type="ChEBI" id="CHEBI:29105"/>
    </ligand>
</feature>
<dbReference type="InterPro" id="IPR014758">
    <property type="entry name" value="Met-tRNA_synth"/>
</dbReference>
<feature type="compositionally biased region" description="Low complexity" evidence="8">
    <location>
        <begin position="18"/>
        <end position="34"/>
    </location>
</feature>
<keyword evidence="4 7" id="KW-0067">ATP-binding</keyword>
<dbReference type="Gene3D" id="3.40.50.620">
    <property type="entry name" value="HUPs"/>
    <property type="match status" value="2"/>
</dbReference>
<dbReference type="GO" id="GO:0006431">
    <property type="term" value="P:methionyl-tRNA aminoacylation"/>
    <property type="evidence" value="ECO:0007669"/>
    <property type="project" value="UniProtKB-UniRule"/>
</dbReference>
<feature type="binding site" evidence="7">
    <location>
        <position position="199"/>
    </location>
    <ligand>
        <name>Zn(2+)</name>
        <dbReference type="ChEBI" id="CHEBI:29105"/>
    </ligand>
</feature>
<dbReference type="GO" id="GO:0005737">
    <property type="term" value="C:cytoplasm"/>
    <property type="evidence" value="ECO:0007669"/>
    <property type="project" value="UniProtKB-SubCell"/>
</dbReference>
<reference evidence="10" key="1">
    <citation type="journal article" date="2020" name="mSystems">
        <title>Genome- and Community-Level Interaction Insights into Carbon Utilization and Element Cycling Functions of Hydrothermarchaeota in Hydrothermal Sediment.</title>
        <authorList>
            <person name="Zhou Z."/>
            <person name="Liu Y."/>
            <person name="Xu W."/>
            <person name="Pan J."/>
            <person name="Luo Z.H."/>
            <person name="Li M."/>
        </authorList>
    </citation>
    <scope>NUCLEOTIDE SEQUENCE [LARGE SCALE GENOMIC DNA]</scope>
    <source>
        <strain evidence="10">SpSt-381</strain>
    </source>
</reference>
<comment type="subunit">
    <text evidence="7">Monomer.</text>
</comment>
<dbReference type="NCBIfam" id="TIGR00398">
    <property type="entry name" value="metG"/>
    <property type="match status" value="1"/>
</dbReference>
<keyword evidence="6 7" id="KW-0030">Aminoacyl-tRNA synthetase</keyword>
<keyword evidence="5 7" id="KW-0648">Protein biosynthesis</keyword>
<dbReference type="InterPro" id="IPR015413">
    <property type="entry name" value="Methionyl/Leucyl_tRNA_Synth"/>
</dbReference>
<accession>A0A832I525</accession>
<dbReference type="AlphaFoldDB" id="A0A832I525"/>
<feature type="short sequence motif" description="'HIGH' region" evidence="7">
    <location>
        <begin position="60"/>
        <end position="70"/>
    </location>
</feature>
<feature type="binding site" evidence="7">
    <location>
        <position position="185"/>
    </location>
    <ligand>
        <name>Zn(2+)</name>
        <dbReference type="ChEBI" id="CHEBI:29105"/>
    </ligand>
</feature>
<evidence type="ECO:0000256" key="6">
    <source>
        <dbReference type="ARBA" id="ARBA00023146"/>
    </source>
</evidence>
<dbReference type="InterPro" id="IPR014729">
    <property type="entry name" value="Rossmann-like_a/b/a_fold"/>
</dbReference>
<evidence type="ECO:0000256" key="3">
    <source>
        <dbReference type="ARBA" id="ARBA00022741"/>
    </source>
</evidence>